<dbReference type="AlphaFoldDB" id="A0A6L2JND7"/>
<name>A0A6L2JND7_TANCI</name>
<evidence type="ECO:0000313" key="2">
    <source>
        <dbReference type="EMBL" id="GEU38598.1"/>
    </source>
</evidence>
<feature type="region of interest" description="Disordered" evidence="1">
    <location>
        <begin position="437"/>
        <end position="475"/>
    </location>
</feature>
<feature type="region of interest" description="Disordered" evidence="1">
    <location>
        <begin position="211"/>
        <end position="274"/>
    </location>
</feature>
<keyword evidence="2" id="KW-0808">Transferase</keyword>
<gene>
    <name evidence="2" type="ORF">Tci_010576</name>
</gene>
<protein>
    <submittedName>
        <fullName evidence="2">Reverse transcriptase domain-containing protein</fullName>
    </submittedName>
</protein>
<dbReference type="EMBL" id="BKCJ010001071">
    <property type="protein sequence ID" value="GEU38598.1"/>
    <property type="molecule type" value="Genomic_DNA"/>
</dbReference>
<reference evidence="2" key="1">
    <citation type="journal article" date="2019" name="Sci. Rep.">
        <title>Draft genome of Tanacetum cinerariifolium, the natural source of mosquito coil.</title>
        <authorList>
            <person name="Yamashiro T."/>
            <person name="Shiraishi A."/>
            <person name="Satake H."/>
            <person name="Nakayama K."/>
        </authorList>
    </citation>
    <scope>NUCLEOTIDE SEQUENCE</scope>
</reference>
<organism evidence="2">
    <name type="scientific">Tanacetum cinerariifolium</name>
    <name type="common">Dalmatian daisy</name>
    <name type="synonym">Chrysanthemum cinerariifolium</name>
    <dbReference type="NCBI Taxonomy" id="118510"/>
    <lineage>
        <taxon>Eukaryota</taxon>
        <taxon>Viridiplantae</taxon>
        <taxon>Streptophyta</taxon>
        <taxon>Embryophyta</taxon>
        <taxon>Tracheophyta</taxon>
        <taxon>Spermatophyta</taxon>
        <taxon>Magnoliopsida</taxon>
        <taxon>eudicotyledons</taxon>
        <taxon>Gunneridae</taxon>
        <taxon>Pentapetalae</taxon>
        <taxon>asterids</taxon>
        <taxon>campanulids</taxon>
        <taxon>Asterales</taxon>
        <taxon>Asteraceae</taxon>
        <taxon>Asteroideae</taxon>
        <taxon>Anthemideae</taxon>
        <taxon>Anthemidinae</taxon>
        <taxon>Tanacetum</taxon>
    </lineage>
</organism>
<dbReference type="GO" id="GO:0003964">
    <property type="term" value="F:RNA-directed DNA polymerase activity"/>
    <property type="evidence" value="ECO:0007669"/>
    <property type="project" value="UniProtKB-KW"/>
</dbReference>
<feature type="compositionally biased region" description="Basic and acidic residues" evidence="1">
    <location>
        <begin position="213"/>
        <end position="222"/>
    </location>
</feature>
<proteinExistence type="predicted"/>
<keyword evidence="2" id="KW-0695">RNA-directed DNA polymerase</keyword>
<feature type="compositionally biased region" description="Basic and acidic residues" evidence="1">
    <location>
        <begin position="229"/>
        <end position="269"/>
    </location>
</feature>
<keyword evidence="2" id="KW-0548">Nucleotidyltransferase</keyword>
<comment type="caution">
    <text evidence="2">The sequence shown here is derived from an EMBL/GenBank/DDBJ whole genome shotgun (WGS) entry which is preliminary data.</text>
</comment>
<accession>A0A6L2JND7</accession>
<evidence type="ECO:0000256" key="1">
    <source>
        <dbReference type="SAM" id="MobiDB-lite"/>
    </source>
</evidence>
<sequence length="475" mass="53874">MLELGLGFKPEARLTSLSFLSTYIRGSLKNYLLKDLTCYPHISIYDFEEEDTGARDNRIVKGKEVVDDDLKKPFKDDLKTPLTRKIIEFAGPEYKMHTNIKLYDGTTDPEDHLSRFSSAANSGEWPILPYEITKIVRKTNESLTVFKERWIVETGFIIGVPKVMKIASFMDSLKCLQLAKHFSDKVPATVEEMMVRLDDLFQSEEAYAQTELPKGEMGEQHHKSFSLVPRKDDRSYRNNHAGDMRRNDNRSNNRGMDIYEGKGSQRRDAPQPAKIFNMIRVRSAKGKKRKSRETTKVWMNTPITFSLISLEDDEPLMVKDKVEGYLVRRVYVDEGATVEVMFEHCFQNLNLRIKARLKETHTDLVGFAREATKPLGKIELELGMKGESLGTPAGRVILFGTISTTIPDTTPTVTQPTHVDTTLTPIEIPTVLHIVSPSPDYTPASPDYSPIFDTESDPSEDPSLDHTPPVNINNV</sequence>